<dbReference type="EMBL" id="RSCD01000026">
    <property type="protein sequence ID" value="RSH82883.1"/>
    <property type="molecule type" value="Genomic_DNA"/>
</dbReference>
<dbReference type="GO" id="GO:0015171">
    <property type="term" value="F:amino acid transmembrane transporter activity"/>
    <property type="evidence" value="ECO:0007669"/>
    <property type="project" value="TreeGrafter"/>
</dbReference>
<evidence type="ECO:0000256" key="4">
    <source>
        <dbReference type="ARBA" id="ARBA00022970"/>
    </source>
</evidence>
<dbReference type="STRING" id="1890683.A0A427XVM1"/>
<feature type="region of interest" description="Disordered" evidence="7">
    <location>
        <begin position="1"/>
        <end position="24"/>
    </location>
</feature>
<dbReference type="Pfam" id="PF00324">
    <property type="entry name" value="AA_permease"/>
    <property type="match status" value="2"/>
</dbReference>
<feature type="transmembrane region" description="Helical" evidence="8">
    <location>
        <begin position="267"/>
        <end position="289"/>
    </location>
</feature>
<dbReference type="PANTHER" id="PTHR43341">
    <property type="entry name" value="AMINO ACID PERMEASE"/>
    <property type="match status" value="1"/>
</dbReference>
<evidence type="ECO:0000256" key="3">
    <source>
        <dbReference type="ARBA" id="ARBA00022692"/>
    </source>
</evidence>
<feature type="transmembrane region" description="Helical" evidence="8">
    <location>
        <begin position="407"/>
        <end position="428"/>
    </location>
</feature>
<dbReference type="PANTHER" id="PTHR43341:SF18">
    <property type="entry name" value="AMINO ACID PERMEASE_ SLC12A DOMAIN-CONTAINING PROTEIN"/>
    <property type="match status" value="1"/>
</dbReference>
<dbReference type="OrthoDB" id="10062876at2759"/>
<feature type="transmembrane region" description="Helical" evidence="8">
    <location>
        <begin position="182"/>
        <end position="199"/>
    </location>
</feature>
<keyword evidence="4" id="KW-0029">Amino-acid transport</keyword>
<feature type="transmembrane region" description="Helical" evidence="8">
    <location>
        <begin position="206"/>
        <end position="228"/>
    </location>
</feature>
<dbReference type="InterPro" id="IPR004841">
    <property type="entry name" value="AA-permease/SLC12A_dom"/>
</dbReference>
<comment type="caution">
    <text evidence="10">The sequence shown here is derived from an EMBL/GenBank/DDBJ whole genome shotgun (WGS) entry which is preliminary data.</text>
</comment>
<dbReference type="AlphaFoldDB" id="A0A427XVM1"/>
<organism evidence="10 11">
    <name type="scientific">Saitozyma podzolica</name>
    <dbReference type="NCBI Taxonomy" id="1890683"/>
    <lineage>
        <taxon>Eukaryota</taxon>
        <taxon>Fungi</taxon>
        <taxon>Dikarya</taxon>
        <taxon>Basidiomycota</taxon>
        <taxon>Agaricomycotina</taxon>
        <taxon>Tremellomycetes</taxon>
        <taxon>Tremellales</taxon>
        <taxon>Trimorphomycetaceae</taxon>
        <taxon>Saitozyma</taxon>
    </lineage>
</organism>
<evidence type="ECO:0000256" key="5">
    <source>
        <dbReference type="ARBA" id="ARBA00022989"/>
    </source>
</evidence>
<dbReference type="PROSITE" id="PS00218">
    <property type="entry name" value="AMINO_ACID_PERMEASE_1"/>
    <property type="match status" value="1"/>
</dbReference>
<reference evidence="10 11" key="1">
    <citation type="submission" date="2018-11" db="EMBL/GenBank/DDBJ databases">
        <title>Genome sequence of Saitozyma podzolica DSM 27192.</title>
        <authorList>
            <person name="Aliyu H."/>
            <person name="Gorte O."/>
            <person name="Ochsenreither K."/>
        </authorList>
    </citation>
    <scope>NUCLEOTIDE SEQUENCE [LARGE SCALE GENOMIC DNA]</scope>
    <source>
        <strain evidence="10 11">DSM 27192</strain>
    </source>
</reference>
<name>A0A427XVM1_9TREE</name>
<feature type="transmembrane region" description="Helical" evidence="8">
    <location>
        <begin position="376"/>
        <end position="395"/>
    </location>
</feature>
<evidence type="ECO:0000313" key="10">
    <source>
        <dbReference type="EMBL" id="RSH82883.1"/>
    </source>
</evidence>
<dbReference type="GO" id="GO:0016020">
    <property type="term" value="C:membrane"/>
    <property type="evidence" value="ECO:0007669"/>
    <property type="project" value="UniProtKB-SubCell"/>
</dbReference>
<comment type="subcellular location">
    <subcellularLocation>
        <location evidence="1">Membrane</location>
        <topology evidence="1">Multi-pass membrane protein</topology>
    </subcellularLocation>
</comment>
<evidence type="ECO:0000256" key="2">
    <source>
        <dbReference type="ARBA" id="ARBA00022448"/>
    </source>
</evidence>
<keyword evidence="2" id="KW-0813">Transport</keyword>
<accession>A0A427XVM1</accession>
<feature type="domain" description="Amino acid permease/ SLC12A" evidence="9">
    <location>
        <begin position="310"/>
        <end position="509"/>
    </location>
</feature>
<proteinExistence type="predicted"/>
<feature type="transmembrane region" description="Helical" evidence="8">
    <location>
        <begin position="104"/>
        <end position="128"/>
    </location>
</feature>
<evidence type="ECO:0000256" key="1">
    <source>
        <dbReference type="ARBA" id="ARBA00004141"/>
    </source>
</evidence>
<keyword evidence="3 8" id="KW-0812">Transmembrane</keyword>
<evidence type="ECO:0000313" key="11">
    <source>
        <dbReference type="Proteomes" id="UP000279259"/>
    </source>
</evidence>
<evidence type="ECO:0000256" key="7">
    <source>
        <dbReference type="SAM" id="MobiDB-lite"/>
    </source>
</evidence>
<dbReference type="InterPro" id="IPR004840">
    <property type="entry name" value="Amino_acid_permease_CS"/>
</dbReference>
<feature type="domain" description="Amino acid permease/ SLC12A" evidence="9">
    <location>
        <begin position="73"/>
        <end position="299"/>
    </location>
</feature>
<feature type="transmembrane region" description="Helical" evidence="8">
    <location>
        <begin position="457"/>
        <end position="475"/>
    </location>
</feature>
<dbReference type="InterPro" id="IPR050524">
    <property type="entry name" value="APC_YAT"/>
</dbReference>
<feature type="transmembrane region" description="Helical" evidence="8">
    <location>
        <begin position="481"/>
        <end position="501"/>
    </location>
</feature>
<keyword evidence="5 8" id="KW-1133">Transmembrane helix</keyword>
<evidence type="ECO:0000259" key="9">
    <source>
        <dbReference type="Pfam" id="PF00324"/>
    </source>
</evidence>
<keyword evidence="11" id="KW-1185">Reference proteome</keyword>
<evidence type="ECO:0000256" key="8">
    <source>
        <dbReference type="SAM" id="Phobius"/>
    </source>
</evidence>
<dbReference type="Gene3D" id="1.20.1740.10">
    <property type="entry name" value="Amino acid/polyamine transporter I"/>
    <property type="match status" value="1"/>
</dbReference>
<gene>
    <name evidence="10" type="ORF">EHS25_005873</name>
</gene>
<sequence>MTFYSEGMEMPPQPGSSEDEKKADAYHAGVHSVEVIDAESGRREDTIYDNIPEGVDPRFVQEERVVRGLSQRHIQMIALAGAIGTGLFLGSGKSIRRAGPAGTLIGYAAVGTLVMSVMGCLAEMSALAPISGAFVRHSEFFVDPALSFAIGWSSFYGSAVSVPGEWSAVAVVMTYWSDLNPGIWIAICIVITFATNLFFIRIYGEVELVCAMLKVALILGLILFGLIYDLGGISGQDRIGFRYWKDPGAFGQGYEYVGTAAGRFCGFWLTLINAVYAFSGVESLAIAAAETKNPRRNVPVPRSMFLSASTGTAASSPFVIAAQRAGVKVLPSIINAVILTSAWSSGNHAMLVGSRSLYALALDKKAPRIFARVSRYGIPWVAVLFQGSFQLLAFMSLNDGAATVFNWITNLNSSCTLCIWMVIGFNSLRVRQSMKLKGIQPTALPWSAPLQPFISHYTIWGSFLVLITGGFYSFLPGNWAISDFFSNYFALLFMFVFYFGWKLFKRTKIVPLADLPVEQFIAIAEANPEPEPTPSKGLLSWFARFWWD</sequence>
<feature type="transmembrane region" description="Helical" evidence="8">
    <location>
        <begin position="74"/>
        <end position="92"/>
    </location>
</feature>
<dbReference type="PIRSF" id="PIRSF006060">
    <property type="entry name" value="AA_transporter"/>
    <property type="match status" value="1"/>
</dbReference>
<evidence type="ECO:0000256" key="6">
    <source>
        <dbReference type="ARBA" id="ARBA00023136"/>
    </source>
</evidence>
<keyword evidence="6 8" id="KW-0472">Membrane</keyword>
<dbReference type="Proteomes" id="UP000279259">
    <property type="component" value="Unassembled WGS sequence"/>
</dbReference>
<protein>
    <recommendedName>
        <fullName evidence="9">Amino acid permease/ SLC12A domain-containing protein</fullName>
    </recommendedName>
</protein>